<dbReference type="SMART" id="SM00345">
    <property type="entry name" value="HTH_GNTR"/>
    <property type="match status" value="1"/>
</dbReference>
<evidence type="ECO:0000313" key="5">
    <source>
        <dbReference type="EMBL" id="MBU3078213.1"/>
    </source>
</evidence>
<protein>
    <submittedName>
        <fullName evidence="5">GntR family transcriptional regulator</fullName>
    </submittedName>
</protein>
<comment type="caution">
    <text evidence="5">The sequence shown here is derived from an EMBL/GenBank/DDBJ whole genome shotgun (WGS) entry which is preliminary data.</text>
</comment>
<evidence type="ECO:0000256" key="2">
    <source>
        <dbReference type="ARBA" id="ARBA00023125"/>
    </source>
</evidence>
<gene>
    <name evidence="5" type="ORF">KOF26_10070</name>
</gene>
<dbReference type="InterPro" id="IPR000524">
    <property type="entry name" value="Tscrpt_reg_HTH_GntR"/>
</dbReference>
<dbReference type="Pfam" id="PF07729">
    <property type="entry name" value="FCD"/>
    <property type="match status" value="1"/>
</dbReference>
<sequence length="234" mass="26361">MTAPVYEEAPVVDNTPSTLRTHLVKVLRSQILGGKYRPGDRLNESQIAREFNISRIPVREALSQLQEQGLVMNHERRGMFVVQLSNDEVQQINSLRMVLEAEAMRLARARMTPDVLAELTALVEQMEAWEGPLLDAAALDRKFHAVIWQASGNPYLERTLVLLTTSLFAHKALEHVSSEIRRWRLNHHRELLDYVSGGPGDPQMAMLTHLRMAYTEPERFSSLAVSGALGGLES</sequence>
<keyword evidence="3" id="KW-0804">Transcription</keyword>
<dbReference type="Pfam" id="PF00392">
    <property type="entry name" value="GntR"/>
    <property type="match status" value="1"/>
</dbReference>
<evidence type="ECO:0000256" key="3">
    <source>
        <dbReference type="ARBA" id="ARBA00023163"/>
    </source>
</evidence>
<dbReference type="InterPro" id="IPR011711">
    <property type="entry name" value="GntR_C"/>
</dbReference>
<organism evidence="5 6">
    <name type="scientific">Sphingomonas quercus</name>
    <dbReference type="NCBI Taxonomy" id="2842451"/>
    <lineage>
        <taxon>Bacteria</taxon>
        <taxon>Pseudomonadati</taxon>
        <taxon>Pseudomonadota</taxon>
        <taxon>Alphaproteobacteria</taxon>
        <taxon>Sphingomonadales</taxon>
        <taxon>Sphingomonadaceae</taxon>
        <taxon>Sphingomonas</taxon>
    </lineage>
</organism>
<evidence type="ECO:0000256" key="1">
    <source>
        <dbReference type="ARBA" id="ARBA00023015"/>
    </source>
</evidence>
<dbReference type="RefSeq" id="WP_216323975.1">
    <property type="nucleotide sequence ID" value="NZ_JAHKRT010000004.1"/>
</dbReference>
<evidence type="ECO:0000259" key="4">
    <source>
        <dbReference type="PROSITE" id="PS50949"/>
    </source>
</evidence>
<keyword evidence="2" id="KW-0238">DNA-binding</keyword>
<dbReference type="PANTHER" id="PTHR43537:SF24">
    <property type="entry name" value="GLUCONATE OPERON TRANSCRIPTIONAL REPRESSOR"/>
    <property type="match status" value="1"/>
</dbReference>
<keyword evidence="1" id="KW-0805">Transcription regulation</keyword>
<dbReference type="SMART" id="SM00895">
    <property type="entry name" value="FCD"/>
    <property type="match status" value="1"/>
</dbReference>
<dbReference type="PROSITE" id="PS50949">
    <property type="entry name" value="HTH_GNTR"/>
    <property type="match status" value="1"/>
</dbReference>
<reference evidence="5 6" key="1">
    <citation type="submission" date="2021-06" db="EMBL/GenBank/DDBJ databases">
        <title>Sphingomonas sp. XMGL2, whole genome shotgun sequencing project.</title>
        <authorList>
            <person name="Zhao G."/>
            <person name="Shen L."/>
        </authorList>
    </citation>
    <scope>NUCLEOTIDE SEQUENCE [LARGE SCALE GENOMIC DNA]</scope>
    <source>
        <strain evidence="5 6">XMGL2</strain>
    </source>
</reference>
<dbReference type="Proteomes" id="UP000776276">
    <property type="component" value="Unassembled WGS sequence"/>
</dbReference>
<feature type="domain" description="HTH gntR-type" evidence="4">
    <location>
        <begin position="17"/>
        <end position="84"/>
    </location>
</feature>
<evidence type="ECO:0000313" key="6">
    <source>
        <dbReference type="Proteomes" id="UP000776276"/>
    </source>
</evidence>
<accession>A0ABS6BIS2</accession>
<proteinExistence type="predicted"/>
<dbReference type="CDD" id="cd07377">
    <property type="entry name" value="WHTH_GntR"/>
    <property type="match status" value="1"/>
</dbReference>
<name>A0ABS6BIS2_9SPHN</name>
<dbReference type="PANTHER" id="PTHR43537">
    <property type="entry name" value="TRANSCRIPTIONAL REGULATOR, GNTR FAMILY"/>
    <property type="match status" value="1"/>
</dbReference>
<dbReference type="EMBL" id="JAHKRT010000004">
    <property type="protein sequence ID" value="MBU3078213.1"/>
    <property type="molecule type" value="Genomic_DNA"/>
</dbReference>
<keyword evidence="6" id="KW-1185">Reference proteome</keyword>